<feature type="transmembrane region" description="Helical" evidence="7">
    <location>
        <begin position="175"/>
        <end position="195"/>
    </location>
</feature>
<feature type="domain" description="Major facilitator superfamily (MFS) profile" evidence="8">
    <location>
        <begin position="17"/>
        <end position="403"/>
    </location>
</feature>
<feature type="transmembrane region" description="Helical" evidence="7">
    <location>
        <begin position="255"/>
        <end position="279"/>
    </location>
</feature>
<feature type="transmembrane region" description="Helical" evidence="7">
    <location>
        <begin position="55"/>
        <end position="76"/>
    </location>
</feature>
<dbReference type="GO" id="GO:0005886">
    <property type="term" value="C:plasma membrane"/>
    <property type="evidence" value="ECO:0007669"/>
    <property type="project" value="UniProtKB-SubCell"/>
</dbReference>
<keyword evidence="3" id="KW-1003">Cell membrane</keyword>
<name>X0QRL1_9LACO</name>
<feature type="transmembrane region" description="Helical" evidence="7">
    <location>
        <begin position="146"/>
        <end position="169"/>
    </location>
</feature>
<dbReference type="InterPro" id="IPR036259">
    <property type="entry name" value="MFS_trans_sf"/>
</dbReference>
<dbReference type="InterPro" id="IPR001958">
    <property type="entry name" value="Tet-R_TetA/multi-R_MdtG-like"/>
</dbReference>
<accession>X0QRL1</accession>
<dbReference type="PROSITE" id="PS50850">
    <property type="entry name" value="MFS"/>
    <property type="match status" value="1"/>
</dbReference>
<dbReference type="Pfam" id="PF07690">
    <property type="entry name" value="MFS_1"/>
    <property type="match status" value="1"/>
</dbReference>
<keyword evidence="5 7" id="KW-1133">Transmembrane helix</keyword>
<dbReference type="PRINTS" id="PR01035">
    <property type="entry name" value="TCRTETA"/>
</dbReference>
<evidence type="ECO:0000256" key="1">
    <source>
        <dbReference type="ARBA" id="ARBA00004651"/>
    </source>
</evidence>
<evidence type="ECO:0000256" key="3">
    <source>
        <dbReference type="ARBA" id="ARBA00022475"/>
    </source>
</evidence>
<gene>
    <name evidence="9" type="ORF">FC83_GL000555</name>
</gene>
<dbReference type="GO" id="GO:0022857">
    <property type="term" value="F:transmembrane transporter activity"/>
    <property type="evidence" value="ECO:0007669"/>
    <property type="project" value="InterPro"/>
</dbReference>
<evidence type="ECO:0000256" key="6">
    <source>
        <dbReference type="ARBA" id="ARBA00023136"/>
    </source>
</evidence>
<dbReference type="AlphaFoldDB" id="X0QRL1"/>
<dbReference type="EMBL" id="AZGA01000074">
    <property type="protein sequence ID" value="KRM31873.1"/>
    <property type="molecule type" value="Genomic_DNA"/>
</dbReference>
<sequence>MTTPNTNVKERPVWRRNLKILWFGTFMTGVGGSMISPFLSLFIDTLGHFTRAQLSLQSGLIFASTYLMTAIVSPFWGKLADTKGRKPMLLRASLGMAITIFAMGFVTRTWQLLGLRLLLGAFSGFVSNSVALMAVSTPKKYAGRVLGTLSTGMVAGTLLGPIVGGVIVNQTSYRATFWITGVIMLLVFILTVFFVKEQFTPQASAKTGSLKLLAHLPSLKVIISMLLVTLVIQLTDKSIMPILSLYVRQLVHDPHQVTIISGIVASAPGAVMIITAPIFGRLGDKYGQHRILLGGILLALTLYILQGFATSIVAVIILRLLVGVSDSALAPSVQIILSRFAPATATGRIFSYNQMMQSIGAVIGPLAGSAVAAYFSYQTVFLVAAGFILLNLINYVWNAKALRAA</sequence>
<feature type="transmembrane region" description="Helical" evidence="7">
    <location>
        <begin position="88"/>
        <end position="107"/>
    </location>
</feature>
<feature type="transmembrane region" description="Helical" evidence="7">
    <location>
        <begin position="291"/>
        <end position="322"/>
    </location>
</feature>
<dbReference type="Pfam" id="PF00083">
    <property type="entry name" value="Sugar_tr"/>
    <property type="match status" value="1"/>
</dbReference>
<evidence type="ECO:0000256" key="4">
    <source>
        <dbReference type="ARBA" id="ARBA00022692"/>
    </source>
</evidence>
<feature type="transmembrane region" description="Helical" evidence="7">
    <location>
        <begin position="113"/>
        <end position="134"/>
    </location>
</feature>
<dbReference type="PANTHER" id="PTHR43414:SF6">
    <property type="entry name" value="MULTIDRUG RESISTANCE PROTEIN MDTG"/>
    <property type="match status" value="1"/>
</dbReference>
<evidence type="ECO:0000256" key="7">
    <source>
        <dbReference type="SAM" id="Phobius"/>
    </source>
</evidence>
<dbReference type="SUPFAM" id="SSF103473">
    <property type="entry name" value="MFS general substrate transporter"/>
    <property type="match status" value="2"/>
</dbReference>
<evidence type="ECO:0000313" key="10">
    <source>
        <dbReference type="Proteomes" id="UP000051236"/>
    </source>
</evidence>
<dbReference type="eggNOG" id="COG2814">
    <property type="taxonomic scope" value="Bacteria"/>
</dbReference>
<evidence type="ECO:0000256" key="5">
    <source>
        <dbReference type="ARBA" id="ARBA00022989"/>
    </source>
</evidence>
<feature type="transmembrane region" description="Helical" evidence="7">
    <location>
        <begin position="375"/>
        <end position="397"/>
    </location>
</feature>
<feature type="transmembrane region" description="Helical" evidence="7">
    <location>
        <begin position="20"/>
        <end position="43"/>
    </location>
</feature>
<organism evidence="9 10">
    <name type="scientific">Agrilactobacillus composti DSM 18527 = JCM 14202</name>
    <dbReference type="NCBI Taxonomy" id="1423734"/>
    <lineage>
        <taxon>Bacteria</taxon>
        <taxon>Bacillati</taxon>
        <taxon>Bacillota</taxon>
        <taxon>Bacilli</taxon>
        <taxon>Lactobacillales</taxon>
        <taxon>Lactobacillaceae</taxon>
        <taxon>Agrilactobacillus</taxon>
    </lineage>
</organism>
<dbReference type="RefSeq" id="WP_035455086.1">
    <property type="nucleotide sequence ID" value="NZ_AZGA01000074.1"/>
</dbReference>
<feature type="transmembrane region" description="Helical" evidence="7">
    <location>
        <begin position="216"/>
        <end position="235"/>
    </location>
</feature>
<keyword evidence="4 7" id="KW-0812">Transmembrane</keyword>
<dbReference type="Gene3D" id="1.20.1250.20">
    <property type="entry name" value="MFS general substrate transporter like domains"/>
    <property type="match status" value="2"/>
</dbReference>
<keyword evidence="6 7" id="KW-0472">Membrane</keyword>
<comment type="subcellular location">
    <subcellularLocation>
        <location evidence="1">Cell membrane</location>
        <topology evidence="1">Multi-pass membrane protein</topology>
    </subcellularLocation>
</comment>
<keyword evidence="2" id="KW-0813">Transport</keyword>
<dbReference type="STRING" id="1423734.FC83_GL000555"/>
<proteinExistence type="predicted"/>
<dbReference type="InterPro" id="IPR005828">
    <property type="entry name" value="MFS_sugar_transport-like"/>
</dbReference>
<dbReference type="Proteomes" id="UP000051236">
    <property type="component" value="Unassembled WGS sequence"/>
</dbReference>
<comment type="caution">
    <text evidence="9">The sequence shown here is derived from an EMBL/GenBank/DDBJ whole genome shotgun (WGS) entry which is preliminary data.</text>
</comment>
<dbReference type="OrthoDB" id="65739at2"/>
<evidence type="ECO:0000256" key="2">
    <source>
        <dbReference type="ARBA" id="ARBA00022448"/>
    </source>
</evidence>
<evidence type="ECO:0000313" key="9">
    <source>
        <dbReference type="EMBL" id="KRM31873.1"/>
    </source>
</evidence>
<dbReference type="PATRIC" id="fig|1423734.3.peg.561"/>
<dbReference type="InterPro" id="IPR020846">
    <property type="entry name" value="MFS_dom"/>
</dbReference>
<evidence type="ECO:0000259" key="8">
    <source>
        <dbReference type="PROSITE" id="PS50850"/>
    </source>
</evidence>
<keyword evidence="10" id="KW-1185">Reference proteome</keyword>
<reference evidence="9 10" key="1">
    <citation type="journal article" date="2015" name="Genome Announc.">
        <title>Expanding the biotechnology potential of lactobacilli through comparative genomics of 213 strains and associated genera.</title>
        <authorList>
            <person name="Sun Z."/>
            <person name="Harris H.M."/>
            <person name="McCann A."/>
            <person name="Guo C."/>
            <person name="Argimon S."/>
            <person name="Zhang W."/>
            <person name="Yang X."/>
            <person name="Jeffery I.B."/>
            <person name="Cooney J.C."/>
            <person name="Kagawa T.F."/>
            <person name="Liu W."/>
            <person name="Song Y."/>
            <person name="Salvetti E."/>
            <person name="Wrobel A."/>
            <person name="Rasinkangas P."/>
            <person name="Parkhill J."/>
            <person name="Rea M.C."/>
            <person name="O'Sullivan O."/>
            <person name="Ritari J."/>
            <person name="Douillard F.P."/>
            <person name="Paul Ross R."/>
            <person name="Yang R."/>
            <person name="Briner A.E."/>
            <person name="Felis G.E."/>
            <person name="de Vos W.M."/>
            <person name="Barrangou R."/>
            <person name="Klaenhammer T.R."/>
            <person name="Caufield P.W."/>
            <person name="Cui Y."/>
            <person name="Zhang H."/>
            <person name="O'Toole P.W."/>
        </authorList>
    </citation>
    <scope>NUCLEOTIDE SEQUENCE [LARGE SCALE GENOMIC DNA]</scope>
    <source>
        <strain evidence="9 10">DSM 18527</strain>
    </source>
</reference>
<protein>
    <recommendedName>
        <fullName evidence="8">Major facilitator superfamily (MFS) profile domain-containing protein</fullName>
    </recommendedName>
</protein>
<dbReference type="PANTHER" id="PTHR43414">
    <property type="entry name" value="MULTIDRUG RESISTANCE PROTEIN MDTG"/>
    <property type="match status" value="1"/>
</dbReference>
<dbReference type="InterPro" id="IPR011701">
    <property type="entry name" value="MFS"/>
</dbReference>